<evidence type="ECO:0000259" key="1">
    <source>
        <dbReference type="PROSITE" id="PS51186"/>
    </source>
</evidence>
<dbReference type="CDD" id="cd04301">
    <property type="entry name" value="NAT_SF"/>
    <property type="match status" value="1"/>
</dbReference>
<gene>
    <name evidence="2" type="ORF">ABZ510_11480</name>
</gene>
<proteinExistence type="predicted"/>
<protein>
    <submittedName>
        <fullName evidence="2">GNAT family N-acetyltransferase</fullName>
        <ecNumber evidence="2">2.3.1.-</ecNumber>
    </submittedName>
</protein>
<dbReference type="InterPro" id="IPR000182">
    <property type="entry name" value="GNAT_dom"/>
</dbReference>
<dbReference type="Proteomes" id="UP001550628">
    <property type="component" value="Unassembled WGS sequence"/>
</dbReference>
<dbReference type="EC" id="2.3.1.-" evidence="2"/>
<keyword evidence="3" id="KW-1185">Reference proteome</keyword>
<feature type="domain" description="N-acetyltransferase" evidence="1">
    <location>
        <begin position="117"/>
        <end position="240"/>
    </location>
</feature>
<dbReference type="InterPro" id="IPR027365">
    <property type="entry name" value="GNAT_acetyltra_YdfB-like"/>
</dbReference>
<dbReference type="Gene3D" id="3.40.630.30">
    <property type="match status" value="1"/>
</dbReference>
<dbReference type="InterPro" id="IPR016181">
    <property type="entry name" value="Acyl_CoA_acyltransferase"/>
</dbReference>
<accession>A0ABV2WNM2</accession>
<dbReference type="SUPFAM" id="SSF55729">
    <property type="entry name" value="Acyl-CoA N-acyltransferases (Nat)"/>
    <property type="match status" value="1"/>
</dbReference>
<dbReference type="GO" id="GO:0016746">
    <property type="term" value="F:acyltransferase activity"/>
    <property type="evidence" value="ECO:0007669"/>
    <property type="project" value="UniProtKB-KW"/>
</dbReference>
<name>A0ABV2WNM2_9NOCA</name>
<dbReference type="PROSITE" id="PS51186">
    <property type="entry name" value="GNAT"/>
    <property type="match status" value="1"/>
</dbReference>
<sequence>MSTDPVLTRVHDLWERLAAVPVSFSSPDPVNVVVSPKSMICPPGWAGFVVLRGRAIVTAPSPSAAASIRSAVAKLPVENLVDPDSLSRELPLAHVLGPATLAYVDEHDFQAAAQGSVLIDRLSSGRPDLHRLEILAGEEDWAESGLAEITSPVFVIRIQDEVVAAAGFRTWPGRTAHMSVLTAPEVRGRGLARLTGSAAVAHALEVGLLPQWRARAPQSKRVAFALGFREFGTQLSVELG</sequence>
<comment type="caution">
    <text evidence="2">The sequence shown here is derived from an EMBL/GenBank/DDBJ whole genome shotgun (WGS) entry which is preliminary data.</text>
</comment>
<dbReference type="EMBL" id="JBEYBF010000006">
    <property type="protein sequence ID" value="MEU1952474.1"/>
    <property type="molecule type" value="Genomic_DNA"/>
</dbReference>
<evidence type="ECO:0000313" key="3">
    <source>
        <dbReference type="Proteomes" id="UP001550628"/>
    </source>
</evidence>
<evidence type="ECO:0000313" key="2">
    <source>
        <dbReference type="EMBL" id="MEU1952474.1"/>
    </source>
</evidence>
<reference evidence="2 3" key="1">
    <citation type="submission" date="2024-06" db="EMBL/GenBank/DDBJ databases">
        <title>The Natural Products Discovery Center: Release of the First 8490 Sequenced Strains for Exploring Actinobacteria Biosynthetic Diversity.</title>
        <authorList>
            <person name="Kalkreuter E."/>
            <person name="Kautsar S.A."/>
            <person name="Yang D."/>
            <person name="Bader C.D."/>
            <person name="Teijaro C.N."/>
            <person name="Fluegel L."/>
            <person name="Davis C.M."/>
            <person name="Simpson J.R."/>
            <person name="Lauterbach L."/>
            <person name="Steele A.D."/>
            <person name="Gui C."/>
            <person name="Meng S."/>
            <person name="Li G."/>
            <person name="Viehrig K."/>
            <person name="Ye F."/>
            <person name="Su P."/>
            <person name="Kiefer A.F."/>
            <person name="Nichols A."/>
            <person name="Cepeda A.J."/>
            <person name="Yan W."/>
            <person name="Fan B."/>
            <person name="Jiang Y."/>
            <person name="Adhikari A."/>
            <person name="Zheng C.-J."/>
            <person name="Schuster L."/>
            <person name="Cowan T.M."/>
            <person name="Smanski M.J."/>
            <person name="Chevrette M.G."/>
            <person name="De Carvalho L.P.S."/>
            <person name="Shen B."/>
        </authorList>
    </citation>
    <scope>NUCLEOTIDE SEQUENCE [LARGE SCALE GENOMIC DNA]</scope>
    <source>
        <strain evidence="2 3">NPDC019708</strain>
    </source>
</reference>
<dbReference type="RefSeq" id="WP_356955607.1">
    <property type="nucleotide sequence ID" value="NZ_JBEYBD010000004.1"/>
</dbReference>
<organism evidence="2 3">
    <name type="scientific">Nocardia rhamnosiphila</name>
    <dbReference type="NCBI Taxonomy" id="426716"/>
    <lineage>
        <taxon>Bacteria</taxon>
        <taxon>Bacillati</taxon>
        <taxon>Actinomycetota</taxon>
        <taxon>Actinomycetes</taxon>
        <taxon>Mycobacteriales</taxon>
        <taxon>Nocardiaceae</taxon>
        <taxon>Nocardia</taxon>
    </lineage>
</organism>
<keyword evidence="2" id="KW-0808">Transferase</keyword>
<dbReference type="Pfam" id="PF12746">
    <property type="entry name" value="GNAT_acetyltran"/>
    <property type="match status" value="1"/>
</dbReference>
<keyword evidence="2" id="KW-0012">Acyltransferase</keyword>